<organism evidence="1">
    <name type="scientific">marine sediment metagenome</name>
    <dbReference type="NCBI Taxonomy" id="412755"/>
    <lineage>
        <taxon>unclassified sequences</taxon>
        <taxon>metagenomes</taxon>
        <taxon>ecological metagenomes</taxon>
    </lineage>
</organism>
<dbReference type="EMBL" id="LAZR01001021">
    <property type="protein sequence ID" value="KKN52383.1"/>
    <property type="molecule type" value="Genomic_DNA"/>
</dbReference>
<accession>A0A0F9UFL5</accession>
<evidence type="ECO:0000313" key="1">
    <source>
        <dbReference type="EMBL" id="KKN52383.1"/>
    </source>
</evidence>
<reference evidence="1" key="1">
    <citation type="journal article" date="2015" name="Nature">
        <title>Complex archaea that bridge the gap between prokaryotes and eukaryotes.</title>
        <authorList>
            <person name="Spang A."/>
            <person name="Saw J.H."/>
            <person name="Jorgensen S.L."/>
            <person name="Zaremba-Niedzwiedzka K."/>
            <person name="Martijn J."/>
            <person name="Lind A.E."/>
            <person name="van Eijk R."/>
            <person name="Schleper C."/>
            <person name="Guy L."/>
            <person name="Ettema T.J."/>
        </authorList>
    </citation>
    <scope>NUCLEOTIDE SEQUENCE</scope>
</reference>
<comment type="caution">
    <text evidence="1">The sequence shown here is derived from an EMBL/GenBank/DDBJ whole genome shotgun (WGS) entry which is preliminary data.</text>
</comment>
<protein>
    <submittedName>
        <fullName evidence="1">Uncharacterized protein</fullName>
    </submittedName>
</protein>
<dbReference type="AlphaFoldDB" id="A0A0F9UFL5"/>
<gene>
    <name evidence="1" type="ORF">LCGC14_0613000</name>
</gene>
<sequence length="84" mass="9673">MNLDKAEEAYMNDPQFRTLVKALEKLIVELEMTPSEIRSAAMFACLLIERRKPYTSLALSTEEYKHFVLGNFEPTKDVQKVHGP</sequence>
<proteinExistence type="predicted"/>
<name>A0A0F9UFL5_9ZZZZ</name>